<dbReference type="GO" id="GO:0000166">
    <property type="term" value="F:nucleotide binding"/>
    <property type="evidence" value="ECO:0007669"/>
    <property type="project" value="InterPro"/>
</dbReference>
<comment type="catalytic activity">
    <reaction evidence="9">
        <text>(1R,2R)-1,2-dihydrobenzene-1,2-diol + NADP(+) = catechol + NADPH + H(+)</text>
        <dbReference type="Rhea" id="RHEA:16729"/>
        <dbReference type="ChEBI" id="CHEBI:10702"/>
        <dbReference type="ChEBI" id="CHEBI:15378"/>
        <dbReference type="ChEBI" id="CHEBI:18135"/>
        <dbReference type="ChEBI" id="CHEBI:57783"/>
        <dbReference type="ChEBI" id="CHEBI:58349"/>
        <dbReference type="EC" id="1.3.1.20"/>
    </reaction>
</comment>
<feature type="compositionally biased region" description="Acidic residues" evidence="11">
    <location>
        <begin position="21"/>
        <end position="34"/>
    </location>
</feature>
<evidence type="ECO:0000259" key="12">
    <source>
        <dbReference type="Pfam" id="PF01408"/>
    </source>
</evidence>
<keyword evidence="2" id="KW-0560">Oxidoreductase</keyword>
<evidence type="ECO:0000256" key="11">
    <source>
        <dbReference type="SAM" id="MobiDB-lite"/>
    </source>
</evidence>
<evidence type="ECO:0000256" key="3">
    <source>
        <dbReference type="ARBA" id="ARBA00038853"/>
    </source>
</evidence>
<dbReference type="EC" id="1.3.1.20" evidence="3"/>
<organism evidence="14 15">
    <name type="scientific">Habropoda laboriosa</name>
    <dbReference type="NCBI Taxonomy" id="597456"/>
    <lineage>
        <taxon>Eukaryota</taxon>
        <taxon>Metazoa</taxon>
        <taxon>Ecdysozoa</taxon>
        <taxon>Arthropoda</taxon>
        <taxon>Hexapoda</taxon>
        <taxon>Insecta</taxon>
        <taxon>Pterygota</taxon>
        <taxon>Neoptera</taxon>
        <taxon>Endopterygota</taxon>
        <taxon>Hymenoptera</taxon>
        <taxon>Apocrita</taxon>
        <taxon>Aculeata</taxon>
        <taxon>Apoidea</taxon>
        <taxon>Anthophila</taxon>
        <taxon>Apidae</taxon>
        <taxon>Habropoda</taxon>
    </lineage>
</organism>
<evidence type="ECO:0000256" key="10">
    <source>
        <dbReference type="ARBA" id="ARBA00049233"/>
    </source>
</evidence>
<dbReference type="OrthoDB" id="2129491at2759"/>
<dbReference type="Gene3D" id="3.40.50.720">
    <property type="entry name" value="NAD(P)-binding Rossmann-like Domain"/>
    <property type="match status" value="1"/>
</dbReference>
<evidence type="ECO:0000256" key="2">
    <source>
        <dbReference type="ARBA" id="ARBA00023002"/>
    </source>
</evidence>
<dbReference type="InterPro" id="IPR055170">
    <property type="entry name" value="GFO_IDH_MocA-like_dom"/>
</dbReference>
<dbReference type="PANTHER" id="PTHR22604">
    <property type="entry name" value="OXIDOREDUCTASES"/>
    <property type="match status" value="1"/>
</dbReference>
<dbReference type="AlphaFoldDB" id="A0A0L7R4N4"/>
<accession>A0A0L7R4N4</accession>
<dbReference type="Gene3D" id="3.30.360.10">
    <property type="entry name" value="Dihydrodipicolinate Reductase, domain 2"/>
    <property type="match status" value="1"/>
</dbReference>
<evidence type="ECO:0000256" key="5">
    <source>
        <dbReference type="ARBA" id="ARBA00040603"/>
    </source>
</evidence>
<comment type="catalytic activity">
    <reaction evidence="10">
        <text>D-xylose + NADP(+) = D-xylono-1,5-lactone + NADPH + H(+)</text>
        <dbReference type="Rhea" id="RHEA:22000"/>
        <dbReference type="ChEBI" id="CHEBI:15378"/>
        <dbReference type="ChEBI" id="CHEBI:15867"/>
        <dbReference type="ChEBI" id="CHEBI:53455"/>
        <dbReference type="ChEBI" id="CHEBI:57783"/>
        <dbReference type="ChEBI" id="CHEBI:58349"/>
        <dbReference type="EC" id="1.1.1.179"/>
    </reaction>
</comment>
<reference evidence="14 15" key="1">
    <citation type="submission" date="2015-07" db="EMBL/GenBank/DDBJ databases">
        <title>The genome of Habropoda laboriosa.</title>
        <authorList>
            <person name="Pan H."/>
            <person name="Kapheim K."/>
        </authorList>
    </citation>
    <scope>NUCLEOTIDE SEQUENCE [LARGE SCALE GENOMIC DNA]</scope>
    <source>
        <strain evidence="14">0110345459</strain>
    </source>
</reference>
<dbReference type="SUPFAM" id="SSF55347">
    <property type="entry name" value="Glyceraldehyde-3-phosphate dehydrogenase-like, C-terminal domain"/>
    <property type="match status" value="1"/>
</dbReference>
<dbReference type="Proteomes" id="UP000053825">
    <property type="component" value="Unassembled WGS sequence"/>
</dbReference>
<dbReference type="InterPro" id="IPR000683">
    <property type="entry name" value="Gfo/Idh/MocA-like_OxRdtase_N"/>
</dbReference>
<feature type="domain" description="GFO/IDH/MocA-like oxidoreductase" evidence="13">
    <location>
        <begin position="249"/>
        <end position="364"/>
    </location>
</feature>
<dbReference type="GO" id="GO:0047115">
    <property type="term" value="F:trans-1,2-dihydrobenzene-1,2-diol dehydrogenase activity"/>
    <property type="evidence" value="ECO:0007669"/>
    <property type="project" value="UniProtKB-EC"/>
</dbReference>
<dbReference type="EMBL" id="KQ414657">
    <property type="protein sequence ID" value="KOC65789.1"/>
    <property type="molecule type" value="Genomic_DNA"/>
</dbReference>
<dbReference type="InterPro" id="IPR036291">
    <property type="entry name" value="NAD(P)-bd_dom_sf"/>
</dbReference>
<name>A0A0L7R4N4_9HYME</name>
<evidence type="ECO:0000256" key="6">
    <source>
        <dbReference type="ARBA" id="ARBA00042926"/>
    </source>
</evidence>
<evidence type="ECO:0000256" key="1">
    <source>
        <dbReference type="ARBA" id="ARBA00010928"/>
    </source>
</evidence>
<dbReference type="GO" id="GO:0047837">
    <property type="term" value="F:D-xylose 1-dehydrogenase (NADP+) activity"/>
    <property type="evidence" value="ECO:0007669"/>
    <property type="project" value="UniProtKB-EC"/>
</dbReference>
<dbReference type="Pfam" id="PF01408">
    <property type="entry name" value="GFO_IDH_MocA"/>
    <property type="match status" value="1"/>
</dbReference>
<comment type="similarity">
    <text evidence="1">Belongs to the Gfo/Idh/MocA family.</text>
</comment>
<protein>
    <recommendedName>
        <fullName evidence="5">Trans-1,2-dihydrobenzene-1,2-diol dehydrogenase</fullName>
        <ecNumber evidence="4">1.1.1.179</ecNumber>
        <ecNumber evidence="3">1.3.1.20</ecNumber>
    </recommendedName>
    <alternativeName>
        <fullName evidence="8">D-xylose 1-dehydrogenase</fullName>
    </alternativeName>
    <alternativeName>
        <fullName evidence="7">D-xylose-NADP dehydrogenase</fullName>
    </alternativeName>
    <alternativeName>
        <fullName evidence="6">Dimeric dihydrodiol dehydrogenase</fullName>
    </alternativeName>
</protein>
<dbReference type="Pfam" id="PF22725">
    <property type="entry name" value="GFO_IDH_MocA_C3"/>
    <property type="match status" value="1"/>
</dbReference>
<keyword evidence="15" id="KW-1185">Reference proteome</keyword>
<evidence type="ECO:0000256" key="4">
    <source>
        <dbReference type="ARBA" id="ARBA00038984"/>
    </source>
</evidence>
<evidence type="ECO:0000259" key="13">
    <source>
        <dbReference type="Pfam" id="PF22725"/>
    </source>
</evidence>
<evidence type="ECO:0000313" key="15">
    <source>
        <dbReference type="Proteomes" id="UP000053825"/>
    </source>
</evidence>
<dbReference type="SUPFAM" id="SSF51735">
    <property type="entry name" value="NAD(P)-binding Rossmann-fold domains"/>
    <property type="match status" value="1"/>
</dbReference>
<proteinExistence type="inferred from homology"/>
<dbReference type="InterPro" id="IPR050984">
    <property type="entry name" value="Gfo/Idh/MocA_domain"/>
</dbReference>
<dbReference type="PANTHER" id="PTHR22604:SF105">
    <property type="entry name" value="TRANS-1,2-DIHYDROBENZENE-1,2-DIOL DEHYDROGENASE"/>
    <property type="match status" value="1"/>
</dbReference>
<evidence type="ECO:0000256" key="7">
    <source>
        <dbReference type="ARBA" id="ARBA00042988"/>
    </source>
</evidence>
<feature type="domain" description="Gfo/Idh/MocA-like oxidoreductase N-terminal" evidence="12">
    <location>
        <begin position="121"/>
        <end position="238"/>
    </location>
</feature>
<evidence type="ECO:0000256" key="8">
    <source>
        <dbReference type="ARBA" id="ARBA00043025"/>
    </source>
</evidence>
<dbReference type="EC" id="1.1.1.179" evidence="4"/>
<sequence length="448" mass="49988">MFIFQNQPTSVAVRNDKDFARDDDDDDDDNENDIVSDAGGTRRADGNDNVDVYEASRNTSLANAMTFTKRRVSYPVLRHQQARLTARGNKARWKEKARERGLNKEKVENAEMVRQGCMAVHWGIASVGKISHDFTTALRTLPASEHEIVAAAARDLSRAQSFSSLHKIKKAYGSYTELAKDKDIDIVYLGMLNPQHFETAKLMLDHGKHVLCEKPLTMNLKQTKELINLAKEKKLFLMEAIWSRCFPVYETIKKEIDSGSIGQIHQVVVSFGFNMPDVQRLNLKSMGGGTVLDLGVYGIQFACLVYNNDRPHTIRAAGCLNEEEVDQSVSASLIYEGNRTATIITHSLVDLPNEGYIIGTKGTIKVPNFWCPTTVELPSGTVNVPLPKGEHQFNFVNSAGLRYEADEARKCILAGLTESSKVPHSLSLLIAELEDEIRRQVGVTYPED</sequence>
<feature type="compositionally biased region" description="Polar residues" evidence="11">
    <location>
        <begin position="1"/>
        <end position="12"/>
    </location>
</feature>
<evidence type="ECO:0000256" key="9">
    <source>
        <dbReference type="ARBA" id="ARBA00047423"/>
    </source>
</evidence>
<dbReference type="STRING" id="597456.A0A0L7R4N4"/>
<gene>
    <name evidence="14" type="ORF">WH47_10251</name>
</gene>
<evidence type="ECO:0000313" key="14">
    <source>
        <dbReference type="EMBL" id="KOC65789.1"/>
    </source>
</evidence>
<feature type="region of interest" description="Disordered" evidence="11">
    <location>
        <begin position="1"/>
        <end position="49"/>
    </location>
</feature>